<dbReference type="Gramene" id="KQL02879">
    <property type="protein sequence ID" value="KQL02879"/>
    <property type="gene ID" value="SETIT_015895mg"/>
</dbReference>
<evidence type="ECO:0000313" key="2">
    <source>
        <dbReference type="Proteomes" id="UP000004995"/>
    </source>
</evidence>
<evidence type="ECO:0000313" key="1">
    <source>
        <dbReference type="EnsemblPlants" id="KQL02879"/>
    </source>
</evidence>
<reference evidence="2" key="1">
    <citation type="journal article" date="2012" name="Nat. Biotechnol.">
        <title>Reference genome sequence of the model plant Setaria.</title>
        <authorList>
            <person name="Bennetzen J.L."/>
            <person name="Schmutz J."/>
            <person name="Wang H."/>
            <person name="Percifield R."/>
            <person name="Hawkins J."/>
            <person name="Pontaroli A.C."/>
            <person name="Estep M."/>
            <person name="Feng L."/>
            <person name="Vaughn J.N."/>
            <person name="Grimwood J."/>
            <person name="Jenkins J."/>
            <person name="Barry K."/>
            <person name="Lindquist E."/>
            <person name="Hellsten U."/>
            <person name="Deshpande S."/>
            <person name="Wang X."/>
            <person name="Wu X."/>
            <person name="Mitros T."/>
            <person name="Triplett J."/>
            <person name="Yang X."/>
            <person name="Ye C.Y."/>
            <person name="Mauro-Herrera M."/>
            <person name="Wang L."/>
            <person name="Li P."/>
            <person name="Sharma M."/>
            <person name="Sharma R."/>
            <person name="Ronald P.C."/>
            <person name="Panaud O."/>
            <person name="Kellogg E.A."/>
            <person name="Brutnell T.P."/>
            <person name="Doust A.N."/>
            <person name="Tuskan G.A."/>
            <person name="Rokhsar D."/>
            <person name="Devos K.M."/>
        </authorList>
    </citation>
    <scope>NUCLEOTIDE SEQUENCE [LARGE SCALE GENOMIC DNA]</scope>
    <source>
        <strain evidence="2">cv. Yugu1</strain>
    </source>
</reference>
<dbReference type="Proteomes" id="UP000004995">
    <property type="component" value="Unassembled WGS sequence"/>
</dbReference>
<protein>
    <submittedName>
        <fullName evidence="1">Uncharacterized protein</fullName>
    </submittedName>
</protein>
<name>K3YNQ3_SETIT</name>
<dbReference type="AlphaFoldDB" id="K3YNQ3"/>
<dbReference type="EnsemblPlants" id="KQL02879">
    <property type="protein sequence ID" value="KQL02879"/>
    <property type="gene ID" value="SETIT_015895mg"/>
</dbReference>
<proteinExistence type="predicted"/>
<dbReference type="HOGENOM" id="CLU_3208567_0_0_1"/>
<sequence length="45" mass="5173">MPKLLGTVIEEIKTIIPDQVVILELPILFYEVVVSNVNLRPYSIY</sequence>
<dbReference type="InParanoid" id="K3YNQ3"/>
<keyword evidence="2" id="KW-1185">Reference proteome</keyword>
<reference evidence="1" key="2">
    <citation type="submission" date="2018-08" db="UniProtKB">
        <authorList>
            <consortium name="EnsemblPlants"/>
        </authorList>
    </citation>
    <scope>IDENTIFICATION</scope>
    <source>
        <strain evidence="1">Yugu1</strain>
    </source>
</reference>
<accession>K3YNQ3</accession>
<organism evidence="1 2">
    <name type="scientific">Setaria italica</name>
    <name type="common">Foxtail millet</name>
    <name type="synonym">Panicum italicum</name>
    <dbReference type="NCBI Taxonomy" id="4555"/>
    <lineage>
        <taxon>Eukaryota</taxon>
        <taxon>Viridiplantae</taxon>
        <taxon>Streptophyta</taxon>
        <taxon>Embryophyta</taxon>
        <taxon>Tracheophyta</taxon>
        <taxon>Spermatophyta</taxon>
        <taxon>Magnoliopsida</taxon>
        <taxon>Liliopsida</taxon>
        <taxon>Poales</taxon>
        <taxon>Poaceae</taxon>
        <taxon>PACMAD clade</taxon>
        <taxon>Panicoideae</taxon>
        <taxon>Panicodae</taxon>
        <taxon>Paniceae</taxon>
        <taxon>Cenchrinae</taxon>
        <taxon>Setaria</taxon>
    </lineage>
</organism>
<dbReference type="EMBL" id="AGNK02004018">
    <property type="status" value="NOT_ANNOTATED_CDS"/>
    <property type="molecule type" value="Genomic_DNA"/>
</dbReference>